<dbReference type="Proteomes" id="UP000000270">
    <property type="component" value="Chromosome"/>
</dbReference>
<feature type="transmembrane region" description="Helical" evidence="1">
    <location>
        <begin position="77"/>
        <end position="95"/>
    </location>
</feature>
<reference evidence="3" key="2">
    <citation type="submission" date="2007-04" db="EMBL/GenBank/DDBJ databases">
        <title>Complete genome sequence of the nitrogen-fixing bacterium Azorhizobium caulinodans ORS571.</title>
        <authorList>
            <person name="Lee K.B."/>
            <person name="Backer P.D."/>
            <person name="Aono T."/>
            <person name="Liu C.T."/>
            <person name="Suzuki S."/>
            <person name="Suzuki T."/>
            <person name="Kaneko T."/>
            <person name="Yamada M."/>
            <person name="Tabata S."/>
            <person name="Kupfer D.M."/>
            <person name="Najar F.Z."/>
            <person name="Wiley G.B."/>
            <person name="Roe B."/>
            <person name="Binnewies T."/>
            <person name="Ussery D."/>
            <person name="Vereecke D."/>
            <person name="Gevers D."/>
            <person name="Holsters M."/>
            <person name="Oyaizu H."/>
        </authorList>
    </citation>
    <scope>NUCLEOTIDE SEQUENCE [LARGE SCALE GENOMIC DNA]</scope>
    <source>
        <strain evidence="3">ATCC 43989 / DSM 5975 / JCM 20966 / LMG 6465 / NBRC 14845 / NCIMB 13405 / ORS 571</strain>
    </source>
</reference>
<protein>
    <recommendedName>
        <fullName evidence="4">Transmembrane protein</fullName>
    </recommendedName>
</protein>
<dbReference type="AlphaFoldDB" id="A8IGY4"/>
<dbReference type="eggNOG" id="COG4291">
    <property type="taxonomic scope" value="Bacteria"/>
</dbReference>
<reference evidence="2 3" key="1">
    <citation type="journal article" date="2007" name="Appl. Environ. Microbiol.">
        <title>Rhizobial factors required for stem nodule maturation and maintenance in Sesbania rostrata-Azorhizobium caulinodans ORS571 symbiosis.</title>
        <authorList>
            <person name="Suzuki S."/>
            <person name="Aono T."/>
            <person name="Lee KB."/>
            <person name="Suzuki T."/>
            <person name="Liu CT."/>
            <person name="Miwa H."/>
            <person name="Wakao S."/>
            <person name="Iki T."/>
            <person name="Oyaizu H."/>
        </authorList>
    </citation>
    <scope>NUCLEOTIDE SEQUENCE [LARGE SCALE GENOMIC DNA]</scope>
    <source>
        <strain evidence="3">ATCC 43989 / DSM 5975 / JCM 20966 / LMG 6465 / NBRC 14845 / NCIMB 13405 / ORS 571</strain>
    </source>
</reference>
<feature type="transmembrane region" description="Helical" evidence="1">
    <location>
        <begin position="232"/>
        <end position="252"/>
    </location>
</feature>
<name>A8IGY4_AZOC5</name>
<proteinExistence type="predicted"/>
<dbReference type="HOGENOM" id="CLU_098677_1_0_5"/>
<keyword evidence="1" id="KW-0472">Membrane</keyword>
<reference evidence="2 3" key="6">
    <citation type="journal article" date="2011" name="Appl. Environ. Microbiol.">
        <title>Involvement of the azorhizobial chromosome partition gene (parA) in the onset of bacteroid differentiation during Sesbania rostrata stem nodule development.</title>
        <authorList>
            <person name="Liu CT."/>
            <person name="Lee KB."/>
            <person name="Wang YS."/>
            <person name="Peng MH."/>
            <person name="Lee KT."/>
            <person name="Suzuki S."/>
            <person name="Suzuki T."/>
            <person name="Oyaizu H."/>
        </authorList>
    </citation>
    <scope>NUCLEOTIDE SEQUENCE [LARGE SCALE GENOMIC DNA]</scope>
    <source>
        <strain evidence="3">ATCC 43989 / DSM 5975 / JCM 20966 / LMG 6465 / NBRC 14845 / NCIMB 13405 / ORS 571</strain>
    </source>
</reference>
<keyword evidence="1" id="KW-1133">Transmembrane helix</keyword>
<keyword evidence="1" id="KW-0812">Transmembrane</keyword>
<dbReference type="InterPro" id="IPR009781">
    <property type="entry name" value="DUF1345"/>
</dbReference>
<evidence type="ECO:0000313" key="2">
    <source>
        <dbReference type="EMBL" id="BAF86149.1"/>
    </source>
</evidence>
<dbReference type="STRING" id="438753.AZC_0151"/>
<evidence type="ECO:0008006" key="4">
    <source>
        <dbReference type="Google" id="ProtNLM"/>
    </source>
</evidence>
<evidence type="ECO:0000256" key="1">
    <source>
        <dbReference type="SAM" id="Phobius"/>
    </source>
</evidence>
<feature type="transmembrane region" description="Helical" evidence="1">
    <location>
        <begin position="115"/>
        <end position="134"/>
    </location>
</feature>
<accession>A8IGY4</accession>
<dbReference type="Pfam" id="PF07077">
    <property type="entry name" value="DUF1345"/>
    <property type="match status" value="1"/>
</dbReference>
<dbReference type="EMBL" id="AP009384">
    <property type="protein sequence ID" value="BAF86149.1"/>
    <property type="molecule type" value="Genomic_DNA"/>
</dbReference>
<evidence type="ECO:0000313" key="3">
    <source>
        <dbReference type="Proteomes" id="UP000000270"/>
    </source>
</evidence>
<organism evidence="2 3">
    <name type="scientific">Azorhizobium caulinodans (strain ATCC 43989 / DSM 5975 / JCM 20966 / LMG 6465 / NBRC 14845 / NCIMB 13405 / ORS 571)</name>
    <dbReference type="NCBI Taxonomy" id="438753"/>
    <lineage>
        <taxon>Bacteria</taxon>
        <taxon>Pseudomonadati</taxon>
        <taxon>Pseudomonadota</taxon>
        <taxon>Alphaproteobacteria</taxon>
        <taxon>Hyphomicrobiales</taxon>
        <taxon>Xanthobacteraceae</taxon>
        <taxon>Azorhizobium</taxon>
    </lineage>
</organism>
<reference evidence="2 3" key="5">
    <citation type="journal article" date="2010" name="Appl. Environ. Microbiol.">
        <title>phrR-like gene praR of Azorhizobium caulinodans ORS571 is essential for symbiosis with Sesbania rostrata and is involved in expression of reb genes.</title>
        <authorList>
            <person name="Akiba N."/>
            <person name="Aono T."/>
            <person name="Toyazaki H."/>
            <person name="Sato S."/>
            <person name="Oyaizu H."/>
        </authorList>
    </citation>
    <scope>NUCLEOTIDE SEQUENCE [LARGE SCALE GENOMIC DNA]</scope>
    <source>
        <strain evidence="3">ATCC 43989 / DSM 5975 / JCM 20966 / LMG 6465 / NBRC 14845 / NCIMB 13405 / ORS 571</strain>
    </source>
</reference>
<reference evidence="2 3" key="4">
    <citation type="journal article" date="2009" name="Appl. Environ. Microbiol.">
        <title>Comparative genome-wide transcriptional profiling of Azorhizobium caulinodans ORS571 grown under free-living and symbiotic conditions.</title>
        <authorList>
            <person name="Tsukada S."/>
            <person name="Aono T."/>
            <person name="Akiba N."/>
            <person name="Lee KB."/>
            <person name="Liu CT."/>
            <person name="Toyazaki H."/>
            <person name="Oyaizu H."/>
        </authorList>
    </citation>
    <scope>NUCLEOTIDE SEQUENCE [LARGE SCALE GENOMIC DNA]</scope>
    <source>
        <strain evidence="3">ATCC 43989 / DSM 5975 / JCM 20966 / LMG 6465 / NBRC 14845 / NCIMB 13405 / ORS 571</strain>
    </source>
</reference>
<feature type="transmembrane region" description="Helical" evidence="1">
    <location>
        <begin position="53"/>
        <end position="71"/>
    </location>
</feature>
<reference evidence="2 3" key="3">
    <citation type="journal article" date="2008" name="BMC Genomics">
        <title>The genome of the versatile nitrogen fixer Azorhizobium caulinodans ORS571.</title>
        <authorList>
            <person name="Lee KB."/>
            <person name="Backer P.D."/>
            <person name="Aono T."/>
            <person name="Liu CT."/>
            <person name="Suzuki S."/>
            <person name="Suzuki T."/>
            <person name="Kaneko T."/>
            <person name="Yamada M."/>
            <person name="Tabata S."/>
            <person name="Kupfer D.M."/>
            <person name="Najar F.Z."/>
            <person name="Wiley G.B."/>
            <person name="Roe B."/>
            <person name="Binnewies T.T."/>
            <person name="Ussery D.W."/>
            <person name="D'Haeze W."/>
            <person name="Herder J.D."/>
            <person name="Gevers D."/>
            <person name="Vereecke D."/>
            <person name="Holsters M."/>
            <person name="Oyaizu H."/>
        </authorList>
    </citation>
    <scope>NUCLEOTIDE SEQUENCE [LARGE SCALE GENOMIC DNA]</scope>
    <source>
        <strain evidence="3">ATCC 43989 / DSM 5975 / JCM 20966 / LMG 6465 / NBRC 14845 / NCIMB 13405 / ORS 571</strain>
    </source>
</reference>
<gene>
    <name evidence="2" type="ordered locus">AZC_0151</name>
</gene>
<dbReference type="KEGG" id="azc:AZC_0151"/>
<feature type="transmembrane region" description="Helical" evidence="1">
    <location>
        <begin position="146"/>
        <end position="170"/>
    </location>
</feature>
<sequence>MAADAKTSPRPHAGMMPHEHAIRTTKAPMSRSTPPVPTLGAALRRGVRLHRRLAIAVGVAIVIVLFAPMLSFRTRLLVGWDAGIALWLILTLHMVNGSNAAKIRARAAEEDEGAAAILIGCLLASFSSLVAVVMEAGATAHASGAAAAHILLAIGTLALSWCFIHGIYALHYAREYYAPDVDCHPMLGFPGSQEPDAWDFMYFSFTIGTSAQTADVSVNSARMRRFVLGHQLVAYAFNASVLALGVNVAAGLV</sequence>
<keyword evidence="3" id="KW-1185">Reference proteome</keyword>